<dbReference type="GO" id="GO:0000226">
    <property type="term" value="P:microtubule cytoskeleton organization"/>
    <property type="evidence" value="ECO:0007669"/>
    <property type="project" value="TreeGrafter"/>
</dbReference>
<accession>A0A6A4J408</accession>
<feature type="compositionally biased region" description="Polar residues" evidence="3">
    <location>
        <begin position="139"/>
        <end position="170"/>
    </location>
</feature>
<dbReference type="Gene3D" id="3.30.200.20">
    <property type="entry name" value="Phosphorylase Kinase, domain 1"/>
    <property type="match status" value="1"/>
</dbReference>
<feature type="compositionally biased region" description="Basic and acidic residues" evidence="3">
    <location>
        <begin position="43"/>
        <end position="53"/>
    </location>
</feature>
<dbReference type="PANTHER" id="PTHR24346">
    <property type="entry name" value="MAP/MICROTUBULE AFFINITY-REGULATING KINASE"/>
    <property type="match status" value="1"/>
</dbReference>
<reference evidence="4" key="1">
    <citation type="journal article" date="2021" name="Mol. Ecol. Resour.">
        <title>Apolygus lucorum genome provides insights into omnivorousness and mesophyll feeding.</title>
        <authorList>
            <person name="Liu Y."/>
            <person name="Liu H."/>
            <person name="Wang H."/>
            <person name="Huang T."/>
            <person name="Liu B."/>
            <person name="Yang B."/>
            <person name="Yin L."/>
            <person name="Li B."/>
            <person name="Zhang Y."/>
            <person name="Zhang S."/>
            <person name="Jiang F."/>
            <person name="Zhang X."/>
            <person name="Ren Y."/>
            <person name="Wang B."/>
            <person name="Wang S."/>
            <person name="Lu Y."/>
            <person name="Wu K."/>
            <person name="Fan W."/>
            <person name="Wang G."/>
        </authorList>
    </citation>
    <scope>NUCLEOTIDE SEQUENCE</scope>
    <source>
        <strain evidence="4">12Hb</strain>
    </source>
</reference>
<name>A0A6A4J408_APOLU</name>
<dbReference type="Proteomes" id="UP000466442">
    <property type="component" value="Unassembled WGS sequence"/>
</dbReference>
<gene>
    <name evidence="4" type="ORF">GE061_005741</name>
</gene>
<dbReference type="OrthoDB" id="193931at2759"/>
<dbReference type="InterPro" id="IPR017441">
    <property type="entry name" value="Protein_kinase_ATP_BS"/>
</dbReference>
<evidence type="ECO:0000256" key="2">
    <source>
        <dbReference type="ARBA" id="ARBA00022840"/>
    </source>
</evidence>
<dbReference type="GO" id="GO:0050321">
    <property type="term" value="F:tau-protein kinase activity"/>
    <property type="evidence" value="ECO:0007669"/>
    <property type="project" value="TreeGrafter"/>
</dbReference>
<dbReference type="Pfam" id="PF00069">
    <property type="entry name" value="Pkinase"/>
    <property type="match status" value="1"/>
</dbReference>
<evidence type="ECO:0000256" key="1">
    <source>
        <dbReference type="ARBA" id="ARBA00022741"/>
    </source>
</evidence>
<keyword evidence="5" id="KW-1185">Reference proteome</keyword>
<dbReference type="EMBL" id="WIXP02000013">
    <property type="protein sequence ID" value="KAF6201293.1"/>
    <property type="molecule type" value="Genomic_DNA"/>
</dbReference>
<feature type="region of interest" description="Disordered" evidence="3">
    <location>
        <begin position="1"/>
        <end position="24"/>
    </location>
</feature>
<feature type="region of interest" description="Disordered" evidence="3">
    <location>
        <begin position="36"/>
        <end position="64"/>
    </location>
</feature>
<dbReference type="PROSITE" id="PS50011">
    <property type="entry name" value="PROTEIN_KINASE_DOM"/>
    <property type="match status" value="1"/>
</dbReference>
<dbReference type="GO" id="GO:0005524">
    <property type="term" value="F:ATP binding"/>
    <property type="evidence" value="ECO:0007669"/>
    <property type="project" value="UniProtKB-UniRule"/>
</dbReference>
<comment type="caution">
    <text evidence="4">The sequence shown here is derived from an EMBL/GenBank/DDBJ whole genome shotgun (WGS) entry which is preliminary data.</text>
</comment>
<organism evidence="4 5">
    <name type="scientific">Apolygus lucorum</name>
    <name type="common">Small green plant bug</name>
    <name type="synonym">Lygocoris lucorum</name>
    <dbReference type="NCBI Taxonomy" id="248454"/>
    <lineage>
        <taxon>Eukaryota</taxon>
        <taxon>Metazoa</taxon>
        <taxon>Ecdysozoa</taxon>
        <taxon>Arthropoda</taxon>
        <taxon>Hexapoda</taxon>
        <taxon>Insecta</taxon>
        <taxon>Pterygota</taxon>
        <taxon>Neoptera</taxon>
        <taxon>Paraneoptera</taxon>
        <taxon>Hemiptera</taxon>
        <taxon>Heteroptera</taxon>
        <taxon>Panheteroptera</taxon>
        <taxon>Cimicomorpha</taxon>
        <taxon>Miridae</taxon>
        <taxon>Mirini</taxon>
        <taxon>Apolygus</taxon>
    </lineage>
</organism>
<feature type="region of interest" description="Disordered" evidence="3">
    <location>
        <begin position="132"/>
        <end position="170"/>
    </location>
</feature>
<protein>
    <submittedName>
        <fullName evidence="4">Uncharacterized protein</fullName>
    </submittedName>
</protein>
<feature type="compositionally biased region" description="Low complexity" evidence="3">
    <location>
        <begin position="214"/>
        <end position="230"/>
    </location>
</feature>
<evidence type="ECO:0000256" key="3">
    <source>
        <dbReference type="SAM" id="MobiDB-lite"/>
    </source>
</evidence>
<sequence length="347" mass="38459">MVAQGGTRGGLPDVALDQRHSPTDYQRKEFISNQSSVVQAHTDITDGRPETRSTDQIGSVGIDYDEDSENEDFYIGSLDEDSFKEALEEFAKSDSKALVITNTAKKYITQYGGSEALIQIHDQPCSVASIGPRILLTPDSPTQESKSTGNSSNSRRFSLNPKTTSIKEQNELNIQALRRFSLKSSRSSSPSTGKSSSISERRFSLRAASSKSKVSLLSANSNKSSGSSTSSKKKVSRTHLVKRNVKTPDGKKKTEYAFVYDKSVHNLHHDQKWQQETSLGKRVALYRLQGELGRGNFSTVKLGIHELTKERVAVKILDKSKLTPKARKMLVREIASMEAVHHKNIIR</sequence>
<dbReference type="PROSITE" id="PS00107">
    <property type="entry name" value="PROTEIN_KINASE_ATP"/>
    <property type="match status" value="1"/>
</dbReference>
<evidence type="ECO:0000313" key="5">
    <source>
        <dbReference type="Proteomes" id="UP000466442"/>
    </source>
</evidence>
<feature type="region of interest" description="Disordered" evidence="3">
    <location>
        <begin position="214"/>
        <end position="248"/>
    </location>
</feature>
<evidence type="ECO:0000313" key="4">
    <source>
        <dbReference type="EMBL" id="KAF6201293.1"/>
    </source>
</evidence>
<dbReference type="GO" id="GO:0005737">
    <property type="term" value="C:cytoplasm"/>
    <property type="evidence" value="ECO:0007669"/>
    <property type="project" value="TreeGrafter"/>
</dbReference>
<keyword evidence="2" id="KW-0067">ATP-binding</keyword>
<feature type="compositionally biased region" description="Low complexity" evidence="3">
    <location>
        <begin position="182"/>
        <end position="198"/>
    </location>
</feature>
<dbReference type="GO" id="GO:0035556">
    <property type="term" value="P:intracellular signal transduction"/>
    <property type="evidence" value="ECO:0007669"/>
    <property type="project" value="TreeGrafter"/>
</dbReference>
<dbReference type="PANTHER" id="PTHR24346:SF49">
    <property type="entry name" value="NIM1 SERINE_THREONINE PROTEIN KINASE"/>
    <property type="match status" value="1"/>
</dbReference>
<dbReference type="SUPFAM" id="SSF56112">
    <property type="entry name" value="Protein kinase-like (PK-like)"/>
    <property type="match status" value="1"/>
</dbReference>
<keyword evidence="1" id="KW-0547">Nucleotide-binding</keyword>
<feature type="region of interest" description="Disordered" evidence="3">
    <location>
        <begin position="182"/>
        <end position="202"/>
    </location>
</feature>
<dbReference type="InterPro" id="IPR000719">
    <property type="entry name" value="Prot_kinase_dom"/>
</dbReference>
<proteinExistence type="predicted"/>
<feature type="compositionally biased region" description="Basic residues" evidence="3">
    <location>
        <begin position="231"/>
        <end position="245"/>
    </location>
</feature>
<dbReference type="AlphaFoldDB" id="A0A6A4J408"/>
<dbReference type="InterPro" id="IPR011009">
    <property type="entry name" value="Kinase-like_dom_sf"/>
</dbReference>